<organism evidence="1 2">
    <name type="scientific">Sulfitobacter alexandrii</name>
    <dbReference type="NCBI Taxonomy" id="1917485"/>
    <lineage>
        <taxon>Bacteria</taxon>
        <taxon>Pseudomonadati</taxon>
        <taxon>Pseudomonadota</taxon>
        <taxon>Alphaproteobacteria</taxon>
        <taxon>Rhodobacterales</taxon>
        <taxon>Roseobacteraceae</taxon>
        <taxon>Sulfitobacter</taxon>
    </lineage>
</organism>
<dbReference type="KEGG" id="suam:BOO69_07320"/>
<dbReference type="EMBL" id="CP018076">
    <property type="protein sequence ID" value="APE43247.1"/>
    <property type="molecule type" value="Genomic_DNA"/>
</dbReference>
<name>A0A1J0WG09_9RHOB</name>
<proteinExistence type="predicted"/>
<evidence type="ECO:0000313" key="2">
    <source>
        <dbReference type="Proteomes" id="UP000181897"/>
    </source>
</evidence>
<reference evidence="1 2" key="1">
    <citation type="submission" date="2016-11" db="EMBL/GenBank/DDBJ databases">
        <title>Complete genome sequence of Sulfitobacter sp. AM1-D1, a toxic bacteria associated with marine dinoflagellate Alexandrium minutum in East China Sea.</title>
        <authorList>
            <person name="Yang Q."/>
            <person name="Zhang X."/>
            <person name="Tian X."/>
        </authorList>
    </citation>
    <scope>NUCLEOTIDE SEQUENCE [LARGE SCALE GENOMIC DNA]</scope>
    <source>
        <strain evidence="1 2">AM1-D1</strain>
    </source>
</reference>
<keyword evidence="2" id="KW-1185">Reference proteome</keyword>
<evidence type="ECO:0000313" key="1">
    <source>
        <dbReference type="EMBL" id="APE43247.1"/>
    </source>
</evidence>
<accession>A0A1J0WG09</accession>
<sequence length="369" mass="40416">MDTLADIITRGNAAALSGAPFVNNWPQARGAIYMIGCAGGGLDQVRLTEFEERFPQDFEELAMTIKMALPSKETYELAHLQVTRVLLGLGLIDGPWEQLRVLIRRAGRDHDIENALYALRRAALDAGLAPSDIQTDWVWSLDAELAGGLARQSLRRAATVFNELFDIPDVLEAGVLPAERIGAPPTYDRQGRPLCPLPPTLSGYLSGKETSKTGLPQVWQAIFVSGAVELPADPSADDLLEPQTWDRIAALPQSTTGVGAASWAQYLLRTKRVLLPYATTALPERLPDRLEAMLTRRTDRSALCALWGAMRAQGVTDAGPEDLLSSAIWEGLWANVPEATKPATWRQYKSRAKKVLNEHCRQTQGDSLP</sequence>
<protein>
    <submittedName>
        <fullName evidence="1">Uncharacterized protein</fullName>
    </submittedName>
</protein>
<dbReference type="RefSeq" id="WP_071971582.1">
    <property type="nucleotide sequence ID" value="NZ_CP018076.1"/>
</dbReference>
<dbReference type="OrthoDB" id="7848073at2"/>
<gene>
    <name evidence="1" type="ORF">BOO69_07320</name>
</gene>
<dbReference type="Proteomes" id="UP000181897">
    <property type="component" value="Chromosome"/>
</dbReference>
<dbReference type="AlphaFoldDB" id="A0A1J0WG09"/>